<feature type="compositionally biased region" description="Basic residues" evidence="1">
    <location>
        <begin position="104"/>
        <end position="113"/>
    </location>
</feature>
<gene>
    <name evidence="2" type="ORF">B2J93_3297</name>
</gene>
<dbReference type="AlphaFoldDB" id="A0A218ZDD4"/>
<evidence type="ECO:0000313" key="2">
    <source>
        <dbReference type="EMBL" id="OWP05166.1"/>
    </source>
</evidence>
<feature type="region of interest" description="Disordered" evidence="1">
    <location>
        <begin position="1"/>
        <end position="25"/>
    </location>
</feature>
<feature type="compositionally biased region" description="Low complexity" evidence="1">
    <location>
        <begin position="73"/>
        <end position="82"/>
    </location>
</feature>
<dbReference type="EMBL" id="MZNU01000077">
    <property type="protein sequence ID" value="OWP05166.1"/>
    <property type="molecule type" value="Genomic_DNA"/>
</dbReference>
<organism evidence="2 3">
    <name type="scientific">Diplocarpon coronariae</name>
    <dbReference type="NCBI Taxonomy" id="2795749"/>
    <lineage>
        <taxon>Eukaryota</taxon>
        <taxon>Fungi</taxon>
        <taxon>Dikarya</taxon>
        <taxon>Ascomycota</taxon>
        <taxon>Pezizomycotina</taxon>
        <taxon>Leotiomycetes</taxon>
        <taxon>Helotiales</taxon>
        <taxon>Drepanopezizaceae</taxon>
        <taxon>Diplocarpon</taxon>
    </lineage>
</organism>
<evidence type="ECO:0000256" key="1">
    <source>
        <dbReference type="SAM" id="MobiDB-lite"/>
    </source>
</evidence>
<comment type="caution">
    <text evidence="2">The sequence shown here is derived from an EMBL/GenBank/DDBJ whole genome shotgun (WGS) entry which is preliminary data.</text>
</comment>
<reference evidence="2 3" key="1">
    <citation type="submission" date="2017-04" db="EMBL/GenBank/DDBJ databases">
        <title>Draft genome sequence of Marssonina coronaria NL1: causal agent of apple blotch.</title>
        <authorList>
            <person name="Cheng Q."/>
        </authorList>
    </citation>
    <scope>NUCLEOTIDE SEQUENCE [LARGE SCALE GENOMIC DNA]</scope>
    <source>
        <strain evidence="2 3">NL1</strain>
    </source>
</reference>
<protein>
    <submittedName>
        <fullName evidence="2">Uncharacterized protein</fullName>
    </submittedName>
</protein>
<accession>A0A218ZDD4</accession>
<proteinExistence type="predicted"/>
<feature type="region of interest" description="Disordered" evidence="1">
    <location>
        <begin position="54"/>
        <end position="113"/>
    </location>
</feature>
<dbReference type="InParanoid" id="A0A218ZDD4"/>
<keyword evidence="3" id="KW-1185">Reference proteome</keyword>
<name>A0A218ZDD4_9HELO</name>
<evidence type="ECO:0000313" key="3">
    <source>
        <dbReference type="Proteomes" id="UP000242519"/>
    </source>
</evidence>
<sequence>MNTRLRFGIAESSPSGHRPLRARGGVHGPELVASCNGRLHVSRLNTYPRARSTSVLWNHPASTPPDDDPDPSPRAAPLSRPTTDQEPPPPASDQTKPDPAPQKQIRKVRRGPHPHLAAVWDVFDHGVFVRKKGSPAQDGGTVL</sequence>
<dbReference type="Proteomes" id="UP000242519">
    <property type="component" value="Unassembled WGS sequence"/>
</dbReference>